<dbReference type="AlphaFoldDB" id="X1D3Z8"/>
<evidence type="ECO:0000313" key="2">
    <source>
        <dbReference type="EMBL" id="GAH02960.1"/>
    </source>
</evidence>
<proteinExistence type="predicted"/>
<protein>
    <submittedName>
        <fullName evidence="2">Uncharacterized protein</fullName>
    </submittedName>
</protein>
<sequence>MFILNNMILKLYHQKEVLYINNETDVIWIERDKQKLVTKDERAIILVYRFCKRHYEFFAGLIVGCVIMTVILT</sequence>
<dbReference type="EMBL" id="BART01020336">
    <property type="protein sequence ID" value="GAH02960.1"/>
    <property type="molecule type" value="Genomic_DNA"/>
</dbReference>
<accession>X1D3Z8</accession>
<reference evidence="2" key="1">
    <citation type="journal article" date="2014" name="Front. Microbiol.">
        <title>High frequency of phylogenetically diverse reductive dehalogenase-homologous genes in deep subseafloor sedimentary metagenomes.</title>
        <authorList>
            <person name="Kawai M."/>
            <person name="Futagami T."/>
            <person name="Toyoda A."/>
            <person name="Takaki Y."/>
            <person name="Nishi S."/>
            <person name="Hori S."/>
            <person name="Arai W."/>
            <person name="Tsubouchi T."/>
            <person name="Morono Y."/>
            <person name="Uchiyama I."/>
            <person name="Ito T."/>
            <person name="Fujiyama A."/>
            <person name="Inagaki F."/>
            <person name="Takami H."/>
        </authorList>
    </citation>
    <scope>NUCLEOTIDE SEQUENCE</scope>
    <source>
        <strain evidence="2">Expedition CK06-06</strain>
    </source>
</reference>
<keyword evidence="1" id="KW-1133">Transmembrane helix</keyword>
<gene>
    <name evidence="2" type="ORF">S01H4_37807</name>
</gene>
<evidence type="ECO:0000256" key="1">
    <source>
        <dbReference type="SAM" id="Phobius"/>
    </source>
</evidence>
<keyword evidence="1" id="KW-0812">Transmembrane</keyword>
<name>X1D3Z8_9ZZZZ</name>
<organism evidence="2">
    <name type="scientific">marine sediment metagenome</name>
    <dbReference type="NCBI Taxonomy" id="412755"/>
    <lineage>
        <taxon>unclassified sequences</taxon>
        <taxon>metagenomes</taxon>
        <taxon>ecological metagenomes</taxon>
    </lineage>
</organism>
<comment type="caution">
    <text evidence="2">The sequence shown here is derived from an EMBL/GenBank/DDBJ whole genome shotgun (WGS) entry which is preliminary data.</text>
</comment>
<feature type="transmembrane region" description="Helical" evidence="1">
    <location>
        <begin position="55"/>
        <end position="72"/>
    </location>
</feature>
<keyword evidence="1" id="KW-0472">Membrane</keyword>